<dbReference type="Proteomes" id="UP000559653">
    <property type="component" value="Unassembled WGS sequence"/>
</dbReference>
<gene>
    <name evidence="1" type="ORF">H2B03_07485</name>
</gene>
<accession>A0AC60VZU6</accession>
<sequence>MSSDEEFWHEKNVYCKYCGSKLTQNQKYCSEECQQKDSVWDWTDD</sequence>
<comment type="caution">
    <text evidence="1">The sequence shown here is derived from an EMBL/GenBank/DDBJ whole genome shotgun (WGS) entry which is preliminary data.</text>
</comment>
<evidence type="ECO:0000313" key="2">
    <source>
        <dbReference type="Proteomes" id="UP000559653"/>
    </source>
</evidence>
<evidence type="ECO:0000313" key="1">
    <source>
        <dbReference type="EMBL" id="MBA4452988.1"/>
    </source>
</evidence>
<proteinExistence type="predicted"/>
<dbReference type="EMBL" id="JACEMZ010000060">
    <property type="protein sequence ID" value="MBA4452988.1"/>
    <property type="molecule type" value="Genomic_DNA"/>
</dbReference>
<organism evidence="1 2">
    <name type="scientific">Candidatus Nitrosomaritimum aestuariumsis</name>
    <dbReference type="NCBI Taxonomy" id="3342354"/>
    <lineage>
        <taxon>Archaea</taxon>
        <taxon>Nitrososphaerota</taxon>
        <taxon>Nitrososphaeria</taxon>
        <taxon>Nitrosopumilales</taxon>
        <taxon>Nitrosopumilaceae</taxon>
        <taxon>Candidatus Nitrosomaritimum</taxon>
    </lineage>
</organism>
<reference evidence="1 2" key="1">
    <citation type="journal article" date="2020" name="Appl. Environ. Microbiol.">
        <title>Genomic Characteristics of a Novel Species of Ammonia-Oxidizing Archaea from the Jiulong River Estuary.</title>
        <authorList>
            <person name="Zou D."/>
            <person name="Wan R."/>
            <person name="Han L."/>
            <person name="Xu M.N."/>
            <person name="Liu Y."/>
            <person name="Liu H."/>
            <person name="Kao S.J."/>
            <person name="Li M."/>
        </authorList>
    </citation>
    <scope>NUCLEOTIDE SEQUENCE [LARGE SCALE GENOMIC DNA]</scope>
    <source>
        <strain evidence="1">W1bin1</strain>
    </source>
</reference>
<name>A0AC60VZU6_9ARCH</name>
<protein>
    <submittedName>
        <fullName evidence="1">Uncharacterized protein</fullName>
    </submittedName>
</protein>